<feature type="domain" description="RRM" evidence="2">
    <location>
        <begin position="21"/>
        <end position="96"/>
    </location>
</feature>
<dbReference type="Proteomes" id="UP000324800">
    <property type="component" value="Unassembled WGS sequence"/>
</dbReference>
<evidence type="ECO:0000256" key="1">
    <source>
        <dbReference type="PROSITE-ProRule" id="PRU00176"/>
    </source>
</evidence>
<gene>
    <name evidence="3" type="ORF">EZS28_003138</name>
    <name evidence="4" type="ORF">EZS28_003143</name>
</gene>
<dbReference type="Pfam" id="PF01612">
    <property type="entry name" value="DNA_pol_A_exo1"/>
    <property type="match status" value="1"/>
</dbReference>
<dbReference type="AlphaFoldDB" id="A0A5J4X3V7"/>
<keyword evidence="1" id="KW-0694">RNA-binding</keyword>
<sequence>MTHTGNVKIAPNVGKESLDKRCLYIKNVSPTITQEDLSAIFTPFGAINVDLKRREEGGLGVAFVNFDDEIKADVAQRSTNKRILKGYEIQVCVGVQGDIDQLLNVQYFNPRGFYELCDLTKQLGIDDKGLQRICANLLGIYISKKEQCSNWGQYPLTESQIRYAANDAWVSRWAFEQGNEYKVRLITAPPLLQTELDERQPLYELFVGNLSLQTTISDLYGAFEEKGFRIQKIDIPLPIEGQYPDGQQTEDAKNRGFGFVKMFSMEDANKAVKDMKGVVVCGKQIKVRHAGERR</sequence>
<dbReference type="SMART" id="SM00360">
    <property type="entry name" value="RRM"/>
    <property type="match status" value="2"/>
</dbReference>
<dbReference type="OrthoDB" id="1920326at2759"/>
<dbReference type="SUPFAM" id="SSF54928">
    <property type="entry name" value="RNA-binding domain, RBD"/>
    <property type="match status" value="2"/>
</dbReference>
<accession>A0A5J4X3V7</accession>
<dbReference type="Gene3D" id="3.30.70.330">
    <property type="match status" value="2"/>
</dbReference>
<dbReference type="Gene3D" id="3.30.420.10">
    <property type="entry name" value="Ribonuclease H-like superfamily/Ribonuclease H"/>
    <property type="match status" value="1"/>
</dbReference>
<evidence type="ECO:0000313" key="3">
    <source>
        <dbReference type="EMBL" id="KAA6401330.1"/>
    </source>
</evidence>
<protein>
    <recommendedName>
        <fullName evidence="2">RRM domain-containing protein</fullName>
    </recommendedName>
</protein>
<dbReference type="CDD" id="cd00590">
    <property type="entry name" value="RRM_SF"/>
    <property type="match status" value="2"/>
</dbReference>
<dbReference type="PANTHER" id="PTHR48034">
    <property type="entry name" value="TRANSFORMER-2 SEX-DETERMINING PROTEIN-RELATED"/>
    <property type="match status" value="1"/>
</dbReference>
<dbReference type="PROSITE" id="PS50102">
    <property type="entry name" value="RRM"/>
    <property type="match status" value="2"/>
</dbReference>
<comment type="caution">
    <text evidence="4">The sequence shown here is derived from an EMBL/GenBank/DDBJ whole genome shotgun (WGS) entry which is preliminary data.</text>
</comment>
<organism evidence="4 5">
    <name type="scientific">Streblomastix strix</name>
    <dbReference type="NCBI Taxonomy" id="222440"/>
    <lineage>
        <taxon>Eukaryota</taxon>
        <taxon>Metamonada</taxon>
        <taxon>Preaxostyla</taxon>
        <taxon>Oxymonadida</taxon>
        <taxon>Streblomastigidae</taxon>
        <taxon>Streblomastix</taxon>
    </lineage>
</organism>
<dbReference type="InterPro" id="IPR012677">
    <property type="entry name" value="Nucleotide-bd_a/b_plait_sf"/>
</dbReference>
<dbReference type="EMBL" id="SNRW01000407">
    <property type="protein sequence ID" value="KAA6401335.1"/>
    <property type="molecule type" value="Genomic_DNA"/>
</dbReference>
<dbReference type="InterPro" id="IPR000504">
    <property type="entry name" value="RRM_dom"/>
</dbReference>
<feature type="domain" description="RRM" evidence="2">
    <location>
        <begin position="203"/>
        <end position="292"/>
    </location>
</feature>
<dbReference type="SUPFAM" id="SSF53098">
    <property type="entry name" value="Ribonuclease H-like"/>
    <property type="match status" value="1"/>
</dbReference>
<dbReference type="GO" id="GO:0008408">
    <property type="term" value="F:3'-5' exonuclease activity"/>
    <property type="evidence" value="ECO:0007669"/>
    <property type="project" value="InterPro"/>
</dbReference>
<dbReference type="Pfam" id="PF00076">
    <property type="entry name" value="RRM_1"/>
    <property type="match status" value="2"/>
</dbReference>
<dbReference type="GO" id="GO:0006139">
    <property type="term" value="P:nucleobase-containing compound metabolic process"/>
    <property type="evidence" value="ECO:0007669"/>
    <property type="project" value="InterPro"/>
</dbReference>
<proteinExistence type="predicted"/>
<evidence type="ECO:0000313" key="5">
    <source>
        <dbReference type="Proteomes" id="UP000324800"/>
    </source>
</evidence>
<evidence type="ECO:0000259" key="2">
    <source>
        <dbReference type="PROSITE" id="PS50102"/>
    </source>
</evidence>
<reference evidence="4 5" key="1">
    <citation type="submission" date="2019-03" db="EMBL/GenBank/DDBJ databases">
        <title>Single cell metagenomics reveals metabolic interactions within the superorganism composed of flagellate Streblomastix strix and complex community of Bacteroidetes bacteria on its surface.</title>
        <authorList>
            <person name="Treitli S.C."/>
            <person name="Kolisko M."/>
            <person name="Husnik F."/>
            <person name="Keeling P."/>
            <person name="Hampl V."/>
        </authorList>
    </citation>
    <scope>NUCLEOTIDE SEQUENCE [LARGE SCALE GENOMIC DNA]</scope>
    <source>
        <strain evidence="4">ST1C</strain>
    </source>
</reference>
<dbReference type="InterPro" id="IPR035979">
    <property type="entry name" value="RBD_domain_sf"/>
</dbReference>
<dbReference type="InterPro" id="IPR002562">
    <property type="entry name" value="3'-5'_exonuclease_dom"/>
</dbReference>
<evidence type="ECO:0000313" key="4">
    <source>
        <dbReference type="EMBL" id="KAA6401335.1"/>
    </source>
</evidence>
<dbReference type="InterPro" id="IPR012337">
    <property type="entry name" value="RNaseH-like_sf"/>
</dbReference>
<dbReference type="EMBL" id="SNRW01000407">
    <property type="protein sequence ID" value="KAA6401330.1"/>
    <property type="molecule type" value="Genomic_DNA"/>
</dbReference>
<name>A0A5J4X3V7_9EUKA</name>
<dbReference type="GO" id="GO:0003723">
    <property type="term" value="F:RNA binding"/>
    <property type="evidence" value="ECO:0007669"/>
    <property type="project" value="UniProtKB-UniRule"/>
</dbReference>
<dbReference type="InterPro" id="IPR036397">
    <property type="entry name" value="RNaseH_sf"/>
</dbReference>
<dbReference type="InterPro" id="IPR050441">
    <property type="entry name" value="RBM"/>
</dbReference>